<name>C5AZS2_METEA</name>
<evidence type="ECO:0000313" key="2">
    <source>
        <dbReference type="EMBL" id="ACS41446.1"/>
    </source>
</evidence>
<evidence type="ECO:0000313" key="3">
    <source>
        <dbReference type="Proteomes" id="UP000009081"/>
    </source>
</evidence>
<dbReference type="Proteomes" id="UP000009081">
    <property type="component" value="Chromosome"/>
</dbReference>
<dbReference type="KEGG" id="mea:Mex_1p3736"/>
<proteinExistence type="predicted"/>
<dbReference type="HOGENOM" id="CLU_2118154_0_0_5"/>
<feature type="compositionally biased region" description="Basic residues" evidence="1">
    <location>
        <begin position="90"/>
        <end position="103"/>
    </location>
</feature>
<accession>C5AZS2</accession>
<reference evidence="2 3" key="1">
    <citation type="journal article" date="2009" name="PLoS ONE">
        <title>Methylobacterium genome sequences: a reference blueprint to investigate microbial metabolism of C1 compounds from natural and industrial sources.</title>
        <authorList>
            <person name="Vuilleumier S."/>
            <person name="Chistoserdova L."/>
            <person name="Lee M.-C."/>
            <person name="Bringel F."/>
            <person name="Lajus A."/>
            <person name="Zhou Y."/>
            <person name="Gourion B."/>
            <person name="Barbe V."/>
            <person name="Chang J."/>
            <person name="Cruveiller S."/>
            <person name="Dossat C."/>
            <person name="Gillett W."/>
            <person name="Gruffaz C."/>
            <person name="Haugen E."/>
            <person name="Hourcade E."/>
            <person name="Levy R."/>
            <person name="Mangenot S."/>
            <person name="Muller E."/>
            <person name="Nadalig T."/>
            <person name="Pagni M."/>
            <person name="Penny C."/>
            <person name="Peyraud R."/>
            <person name="Robinson D.G."/>
            <person name="Roche D."/>
            <person name="Rouy Z."/>
            <person name="Saenampechek C."/>
            <person name="Salvignol G."/>
            <person name="Vallenet D."/>
            <person name="Wu Z."/>
            <person name="Marx C.J."/>
            <person name="Vorholt J.A."/>
            <person name="Olson M.V."/>
            <person name="Kaul R."/>
            <person name="Weissenbach J."/>
            <person name="Medigue C."/>
            <person name="Lidstrom M.E."/>
        </authorList>
    </citation>
    <scope>NUCLEOTIDE SEQUENCE [LARGE SCALE GENOMIC DNA]</scope>
    <source>
        <strain evidence="3">ATCC 14718 / DSM 1338 / JCM 2805 / NCIMB 9133 / AM1</strain>
    </source>
</reference>
<gene>
    <name evidence="2" type="ordered locus">MexAM1_META1p3736</name>
</gene>
<protein>
    <submittedName>
        <fullName evidence="2">Uncharacterized protein</fullName>
    </submittedName>
</protein>
<feature type="compositionally biased region" description="Low complexity" evidence="1">
    <location>
        <begin position="104"/>
        <end position="114"/>
    </location>
</feature>
<sequence length="114" mass="12095">MDRSTTLIARSRLRPTVAILPRRRHDALIHLKAIAAGPVIIASRESWAGACKACPSPGAPESDPPRRDQTGVLALDQSGCGSVRHSPGGVRHRSRPCRSRRPSPSRASATSSSA</sequence>
<dbReference type="EMBL" id="CP001510">
    <property type="protein sequence ID" value="ACS41446.1"/>
    <property type="molecule type" value="Genomic_DNA"/>
</dbReference>
<evidence type="ECO:0000256" key="1">
    <source>
        <dbReference type="SAM" id="MobiDB-lite"/>
    </source>
</evidence>
<dbReference type="AlphaFoldDB" id="C5AZS2"/>
<keyword evidence="3" id="KW-1185">Reference proteome</keyword>
<dbReference type="STRING" id="272630.MexAM1_META1p3736"/>
<feature type="region of interest" description="Disordered" evidence="1">
    <location>
        <begin position="52"/>
        <end position="114"/>
    </location>
</feature>
<organism evidence="2 3">
    <name type="scientific">Methylorubrum extorquens (strain ATCC 14718 / DSM 1338 / JCM 2805 / NCIMB 9133 / AM1)</name>
    <name type="common">Methylobacterium extorquens</name>
    <dbReference type="NCBI Taxonomy" id="272630"/>
    <lineage>
        <taxon>Bacteria</taxon>
        <taxon>Pseudomonadati</taxon>
        <taxon>Pseudomonadota</taxon>
        <taxon>Alphaproteobacteria</taxon>
        <taxon>Hyphomicrobiales</taxon>
        <taxon>Methylobacteriaceae</taxon>
        <taxon>Methylorubrum</taxon>
    </lineage>
</organism>